<accession>A0A9W6HAQ6</accession>
<dbReference type="PANTHER" id="PTHR48100:SF44">
    <property type="entry name" value="PHOSPHATASE C1620.13-RELATED"/>
    <property type="match status" value="1"/>
</dbReference>
<sequence length="239" mass="25922">MAATAAEAAGLETIAVETRDADVPLSPLGRQQAAALSERLSAVVDDSPRIWSSPYRRAIETAQLALGAEVPLIIDERLRDRELGILDALTSRGVDARLPAEAARRRWVGKFYYRPPGGESWTDVALRLRSFLRDALTPTRPDVVDGGPGGPAPTRSGSTLVVFAHDAVVSLVRYILLGYTEQELEEFLLTRVVANASVTTLLLDASAVWRVETFSDDRHLQEAGLPTTEHQGAARVEAN</sequence>
<dbReference type="EMBL" id="BSEN01000010">
    <property type="protein sequence ID" value="GLJ76661.1"/>
    <property type="molecule type" value="Genomic_DNA"/>
</dbReference>
<gene>
    <name evidence="1" type="primary">gpm_2</name>
    <name evidence="1" type="ORF">GCM10017584_22350</name>
</gene>
<dbReference type="Pfam" id="PF00300">
    <property type="entry name" value="His_Phos_1"/>
    <property type="match status" value="1"/>
</dbReference>
<dbReference type="GO" id="GO:0005829">
    <property type="term" value="C:cytosol"/>
    <property type="evidence" value="ECO:0007669"/>
    <property type="project" value="TreeGrafter"/>
</dbReference>
<proteinExistence type="predicted"/>
<name>A0A9W6HAQ6_9MICO</name>
<dbReference type="GO" id="GO:0016791">
    <property type="term" value="F:phosphatase activity"/>
    <property type="evidence" value="ECO:0007669"/>
    <property type="project" value="TreeGrafter"/>
</dbReference>
<reference evidence="1" key="1">
    <citation type="journal article" date="2014" name="Int. J. Syst. Evol. Microbiol.">
        <title>Complete genome sequence of Corynebacterium casei LMG S-19264T (=DSM 44701T), isolated from a smear-ripened cheese.</title>
        <authorList>
            <consortium name="US DOE Joint Genome Institute (JGI-PGF)"/>
            <person name="Walter F."/>
            <person name="Albersmeier A."/>
            <person name="Kalinowski J."/>
            <person name="Ruckert C."/>
        </authorList>
    </citation>
    <scope>NUCLEOTIDE SEQUENCE</scope>
    <source>
        <strain evidence="1">VKM Ac-1401</strain>
    </source>
</reference>
<keyword evidence="2" id="KW-1185">Reference proteome</keyword>
<dbReference type="Proteomes" id="UP001142372">
    <property type="component" value="Unassembled WGS sequence"/>
</dbReference>
<evidence type="ECO:0000313" key="1">
    <source>
        <dbReference type="EMBL" id="GLJ76661.1"/>
    </source>
</evidence>
<dbReference type="CDD" id="cd07067">
    <property type="entry name" value="HP_PGM_like"/>
    <property type="match status" value="1"/>
</dbReference>
<dbReference type="InterPro" id="IPR013078">
    <property type="entry name" value="His_Pase_superF_clade-1"/>
</dbReference>
<dbReference type="InterPro" id="IPR050275">
    <property type="entry name" value="PGM_Phosphatase"/>
</dbReference>
<reference evidence="1" key="2">
    <citation type="submission" date="2023-01" db="EMBL/GenBank/DDBJ databases">
        <authorList>
            <person name="Sun Q."/>
            <person name="Evtushenko L."/>
        </authorList>
    </citation>
    <scope>NUCLEOTIDE SEQUENCE</scope>
    <source>
        <strain evidence="1">VKM Ac-1401</strain>
    </source>
</reference>
<protein>
    <submittedName>
        <fullName evidence="1">Phosphoglycerate mutase</fullName>
    </submittedName>
</protein>
<dbReference type="Gene3D" id="3.40.50.1240">
    <property type="entry name" value="Phosphoglycerate mutase-like"/>
    <property type="match status" value="1"/>
</dbReference>
<dbReference type="InterPro" id="IPR029033">
    <property type="entry name" value="His_PPase_superfam"/>
</dbReference>
<evidence type="ECO:0000313" key="2">
    <source>
        <dbReference type="Proteomes" id="UP001142372"/>
    </source>
</evidence>
<dbReference type="AlphaFoldDB" id="A0A9W6HAQ6"/>
<organism evidence="1 2">
    <name type="scientific">Leifsonia poae</name>
    <dbReference type="NCBI Taxonomy" id="110933"/>
    <lineage>
        <taxon>Bacteria</taxon>
        <taxon>Bacillati</taxon>
        <taxon>Actinomycetota</taxon>
        <taxon>Actinomycetes</taxon>
        <taxon>Micrococcales</taxon>
        <taxon>Microbacteriaceae</taxon>
        <taxon>Leifsonia</taxon>
    </lineage>
</organism>
<dbReference type="SMART" id="SM00855">
    <property type="entry name" value="PGAM"/>
    <property type="match status" value="1"/>
</dbReference>
<dbReference type="SUPFAM" id="SSF53254">
    <property type="entry name" value="Phosphoglycerate mutase-like"/>
    <property type="match status" value="1"/>
</dbReference>
<comment type="caution">
    <text evidence="1">The sequence shown here is derived from an EMBL/GenBank/DDBJ whole genome shotgun (WGS) entry which is preliminary data.</text>
</comment>
<dbReference type="PANTHER" id="PTHR48100">
    <property type="entry name" value="BROAD-SPECIFICITY PHOSPHATASE YOR283W-RELATED"/>
    <property type="match status" value="1"/>
</dbReference>